<dbReference type="GO" id="GO:0055085">
    <property type="term" value="P:transmembrane transport"/>
    <property type="evidence" value="ECO:0007669"/>
    <property type="project" value="InterPro"/>
</dbReference>
<dbReference type="Gene3D" id="3.30.1150.10">
    <property type="match status" value="1"/>
</dbReference>
<comment type="caution">
    <text evidence="3">The sequence shown here is derived from an EMBL/GenBank/DDBJ whole genome shotgun (WGS) entry which is preliminary data.</text>
</comment>
<organism evidence="3 4">
    <name type="scientific">Sphingomonas naasensis</name>
    <dbReference type="NCBI Taxonomy" id="1344951"/>
    <lineage>
        <taxon>Bacteria</taxon>
        <taxon>Pseudomonadati</taxon>
        <taxon>Pseudomonadota</taxon>
        <taxon>Alphaproteobacteria</taxon>
        <taxon>Sphingomonadales</taxon>
        <taxon>Sphingomonadaceae</taxon>
        <taxon>Sphingomonas</taxon>
    </lineage>
</organism>
<reference evidence="3 4" key="1">
    <citation type="submission" date="2019-04" db="EMBL/GenBank/DDBJ databases">
        <title>Sphingomonas psychrotolerans sp. nov., isolated from soil in the Tianshan Mountains, Xinjiang, China.</title>
        <authorList>
            <person name="Luo Y."/>
            <person name="Sheng H."/>
        </authorList>
    </citation>
    <scope>NUCLEOTIDE SEQUENCE [LARGE SCALE GENOMIC DNA]</scope>
    <source>
        <strain evidence="3 4">KIS18-15</strain>
    </source>
</reference>
<feature type="chain" id="PRO_5020812735" description="TonB C-terminal domain-containing protein" evidence="1">
    <location>
        <begin position="20"/>
        <end position="286"/>
    </location>
</feature>
<dbReference type="OrthoDB" id="7585155at2"/>
<dbReference type="AlphaFoldDB" id="A0A4S1WMN8"/>
<gene>
    <name evidence="3" type="ORF">E5A74_08080</name>
</gene>
<evidence type="ECO:0000313" key="4">
    <source>
        <dbReference type="Proteomes" id="UP000309848"/>
    </source>
</evidence>
<accession>A0A4S1WMN8</accession>
<dbReference type="Proteomes" id="UP000309848">
    <property type="component" value="Unassembled WGS sequence"/>
</dbReference>
<proteinExistence type="predicted"/>
<name>A0A4S1WMN8_9SPHN</name>
<evidence type="ECO:0000256" key="1">
    <source>
        <dbReference type="SAM" id="SignalP"/>
    </source>
</evidence>
<keyword evidence="4" id="KW-1185">Reference proteome</keyword>
<dbReference type="InterPro" id="IPR037682">
    <property type="entry name" value="TonB_C"/>
</dbReference>
<feature type="domain" description="TonB C-terminal" evidence="2">
    <location>
        <begin position="193"/>
        <end position="286"/>
    </location>
</feature>
<dbReference type="PROSITE" id="PS52015">
    <property type="entry name" value="TONB_CTD"/>
    <property type="match status" value="1"/>
</dbReference>
<keyword evidence="1" id="KW-0732">Signal</keyword>
<sequence length="286" mass="31368">MTKWIWALLALAVSGTAAAKDREPEVLTLSSKWIARYETDACNLVAQFGTGDRAMIAMLTRYQPGDDFDLTLIGKQVRYPEASVDAKVDFGIQADARRSVMLGNMGERPAMFFKSLRLDGWQWKENQLPPRVTPEQEKGVVGVTVSIAAKTPLRLVTKSGLAKPMAALRTCMDDLIKSWGYDPAEQAALSKPAMPLSPPPSWFHSDDYPLSAMRGGHNGHVQFRLDIDPTGKIAGCHVLARTNPDDFADLTCKLIQKRGGFSPALDAAGKPVRSYFIKAVRFMIGG</sequence>
<protein>
    <recommendedName>
        <fullName evidence="2">TonB C-terminal domain-containing protein</fullName>
    </recommendedName>
</protein>
<evidence type="ECO:0000259" key="2">
    <source>
        <dbReference type="PROSITE" id="PS52015"/>
    </source>
</evidence>
<dbReference type="Pfam" id="PF03544">
    <property type="entry name" value="TonB_C"/>
    <property type="match status" value="1"/>
</dbReference>
<dbReference type="EMBL" id="SRXU01000003">
    <property type="protein sequence ID" value="TGX43130.1"/>
    <property type="molecule type" value="Genomic_DNA"/>
</dbReference>
<feature type="signal peptide" evidence="1">
    <location>
        <begin position="1"/>
        <end position="19"/>
    </location>
</feature>
<evidence type="ECO:0000313" key="3">
    <source>
        <dbReference type="EMBL" id="TGX43130.1"/>
    </source>
</evidence>
<dbReference type="SUPFAM" id="SSF74653">
    <property type="entry name" value="TolA/TonB C-terminal domain"/>
    <property type="match status" value="1"/>
</dbReference>
<dbReference type="RefSeq" id="WP_135983783.1">
    <property type="nucleotide sequence ID" value="NZ_JAASQM010000002.1"/>
</dbReference>